<sequence>MSQRRMARVTAAIGAPVTLAGVAMYFLPGPGLPVLIIGLALLLTGLVMAVSARHQHS</sequence>
<dbReference type="RefSeq" id="WP_162468711.1">
    <property type="nucleotide sequence ID" value="NZ_JBHJTU010000062.1"/>
</dbReference>
<keyword evidence="1" id="KW-0472">Membrane</keyword>
<dbReference type="Pfam" id="PF09656">
    <property type="entry name" value="PGPGW"/>
    <property type="match status" value="1"/>
</dbReference>
<evidence type="ECO:0000313" key="2">
    <source>
        <dbReference type="EMBL" id="MPY32906.1"/>
    </source>
</evidence>
<feature type="transmembrane region" description="Helical" evidence="1">
    <location>
        <begin position="7"/>
        <end position="26"/>
    </location>
</feature>
<dbReference type="Proteomes" id="UP000325849">
    <property type="component" value="Unassembled WGS sequence"/>
</dbReference>
<accession>A0A5N8VDL1</accession>
<feature type="transmembrane region" description="Helical" evidence="1">
    <location>
        <begin position="32"/>
        <end position="52"/>
    </location>
</feature>
<comment type="caution">
    <text evidence="2">The sequence shown here is derived from an EMBL/GenBank/DDBJ whole genome shotgun (WGS) entry which is preliminary data.</text>
</comment>
<organism evidence="2 3">
    <name type="scientific">Streptomyces adustus</name>
    <dbReference type="NCBI Taxonomy" id="1609272"/>
    <lineage>
        <taxon>Bacteria</taxon>
        <taxon>Bacillati</taxon>
        <taxon>Actinomycetota</taxon>
        <taxon>Actinomycetes</taxon>
        <taxon>Kitasatosporales</taxon>
        <taxon>Streptomycetaceae</taxon>
        <taxon>Streptomyces</taxon>
    </lineage>
</organism>
<evidence type="ECO:0000313" key="3">
    <source>
        <dbReference type="Proteomes" id="UP000325849"/>
    </source>
</evidence>
<proteinExistence type="predicted"/>
<keyword evidence="3" id="KW-1185">Reference proteome</keyword>
<dbReference type="EMBL" id="VJZD01000059">
    <property type="protein sequence ID" value="MPY32906.1"/>
    <property type="molecule type" value="Genomic_DNA"/>
</dbReference>
<keyword evidence="1" id="KW-1133">Transmembrane helix</keyword>
<protein>
    <submittedName>
        <fullName evidence="2">Uncharacterized protein</fullName>
    </submittedName>
</protein>
<dbReference type="AlphaFoldDB" id="A0A5N8VDL1"/>
<keyword evidence="1" id="KW-0812">Transmembrane</keyword>
<reference evidence="2 3" key="1">
    <citation type="submission" date="2019-07" db="EMBL/GenBank/DDBJ databases">
        <title>New species of Amycolatopsis and Streptomyces.</title>
        <authorList>
            <person name="Duangmal K."/>
            <person name="Teo W.F.A."/>
            <person name="Lipun K."/>
        </authorList>
    </citation>
    <scope>NUCLEOTIDE SEQUENCE [LARGE SCALE GENOMIC DNA]</scope>
    <source>
        <strain evidence="2 3">NBRC 109810</strain>
    </source>
</reference>
<dbReference type="InterPro" id="IPR019099">
    <property type="entry name" value="Uncharacterised_PGPGW_TM"/>
</dbReference>
<evidence type="ECO:0000256" key="1">
    <source>
        <dbReference type="SAM" id="Phobius"/>
    </source>
</evidence>
<gene>
    <name evidence="2" type="ORF">FNH09_17025</name>
</gene>
<name>A0A5N8VDL1_9ACTN</name>